<sequence length="320" mass="36138">MEINKINANDSYKNNKSNINEREVNENCMNTLPKHGAGNLEGNIVTSQLDHVRQTVDDDELSVQPLKIEYNAYRSVKSFNSRIRFIVMHYTALNFKDSVNALTGNSVSAHYLVPDPTEQSYIDAGFNNMRVFNLVDEKERAWHAGNSSWANRTNINDTSIGIEIVNLASDDGHGNITYPAFNAVQVNTVKALALNIIQRYPDITPVNIVGHSDIAPGRKNDPGAAFPWEELYASGIGAWFDQRTKEKYESQFQQALPAEREIILKLKEYGYDVTDADSEKGRQGLIRAFQLHFRQSDYSGIIDIETAAILYALVEKYFHK</sequence>
<dbReference type="SMART" id="SM00644">
    <property type="entry name" value="Ami_2"/>
    <property type="match status" value="1"/>
</dbReference>
<organism evidence="7 8">
    <name type="scientific">Pectobacterium parvum</name>
    <dbReference type="NCBI Taxonomy" id="2778550"/>
    <lineage>
        <taxon>Bacteria</taxon>
        <taxon>Pseudomonadati</taxon>
        <taxon>Pseudomonadota</taxon>
        <taxon>Gammaproteobacteria</taxon>
        <taxon>Enterobacterales</taxon>
        <taxon>Pectobacteriaceae</taxon>
        <taxon>Pectobacterium</taxon>
    </lineage>
</organism>
<evidence type="ECO:0000259" key="6">
    <source>
        <dbReference type="SMART" id="SM00644"/>
    </source>
</evidence>
<comment type="similarity">
    <text evidence="2">Belongs to the N-acetylmuramoyl-L-alanine amidase 2 family.</text>
</comment>
<evidence type="ECO:0000256" key="1">
    <source>
        <dbReference type="ARBA" id="ARBA00001561"/>
    </source>
</evidence>
<keyword evidence="5" id="KW-0961">Cell wall biogenesis/degradation</keyword>
<dbReference type="SUPFAM" id="SSF55846">
    <property type="entry name" value="N-acetylmuramoyl-L-alanine amidase-like"/>
    <property type="match status" value="1"/>
</dbReference>
<dbReference type="PANTHER" id="PTHR30417:SF12">
    <property type="entry name" value="N-ACETYLMURAMOYL-L-ALANINE AMIDASE"/>
    <property type="match status" value="1"/>
</dbReference>
<dbReference type="Gene3D" id="3.40.80.10">
    <property type="entry name" value="Peptidoglycan recognition protein-like"/>
    <property type="match status" value="1"/>
</dbReference>
<dbReference type="Proteomes" id="UP001617714">
    <property type="component" value="Unassembled WGS sequence"/>
</dbReference>
<feature type="domain" description="N-acetylmuramoyl-L-alanine amidase" evidence="6">
    <location>
        <begin position="71"/>
        <end position="223"/>
    </location>
</feature>
<evidence type="ECO:0000256" key="5">
    <source>
        <dbReference type="ARBA" id="ARBA00023316"/>
    </source>
</evidence>
<keyword evidence="4 7" id="KW-0378">Hydrolase</keyword>
<reference evidence="7 8" key="1">
    <citation type="submission" date="2024-10" db="EMBL/GenBank/DDBJ databases">
        <authorList>
            <person name="Lu C.-H."/>
        </authorList>
    </citation>
    <scope>NUCLEOTIDE SEQUENCE [LARGE SCALE GENOMIC DNA]</scope>
    <source>
        <strain evidence="7 8">22QBSP01-2</strain>
    </source>
</reference>
<evidence type="ECO:0000256" key="4">
    <source>
        <dbReference type="ARBA" id="ARBA00022801"/>
    </source>
</evidence>
<comment type="catalytic activity">
    <reaction evidence="1">
        <text>Hydrolyzes the link between N-acetylmuramoyl residues and L-amino acid residues in certain cell-wall glycopeptides.</text>
        <dbReference type="EC" id="3.5.1.28"/>
    </reaction>
</comment>
<dbReference type="EMBL" id="JBIXKD010000028">
    <property type="protein sequence ID" value="MFJ5323573.1"/>
    <property type="molecule type" value="Genomic_DNA"/>
</dbReference>
<dbReference type="InterPro" id="IPR036505">
    <property type="entry name" value="Amidase/PGRP_sf"/>
</dbReference>
<proteinExistence type="inferred from homology"/>
<evidence type="ECO:0000256" key="2">
    <source>
        <dbReference type="ARBA" id="ARBA00007553"/>
    </source>
</evidence>
<keyword evidence="8" id="KW-1185">Reference proteome</keyword>
<evidence type="ECO:0000256" key="3">
    <source>
        <dbReference type="ARBA" id="ARBA00011901"/>
    </source>
</evidence>
<dbReference type="InterPro" id="IPR002502">
    <property type="entry name" value="Amidase_domain"/>
</dbReference>
<dbReference type="GO" id="GO:0008745">
    <property type="term" value="F:N-acetylmuramoyl-L-alanine amidase activity"/>
    <property type="evidence" value="ECO:0007669"/>
    <property type="project" value="UniProtKB-EC"/>
</dbReference>
<evidence type="ECO:0000313" key="8">
    <source>
        <dbReference type="Proteomes" id="UP001617714"/>
    </source>
</evidence>
<comment type="caution">
    <text evidence="7">The sequence shown here is derived from an EMBL/GenBank/DDBJ whole genome shotgun (WGS) entry which is preliminary data.</text>
</comment>
<dbReference type="Gene3D" id="1.10.101.10">
    <property type="entry name" value="PGBD-like superfamily/PGBD"/>
    <property type="match status" value="1"/>
</dbReference>
<dbReference type="EC" id="3.5.1.28" evidence="3"/>
<gene>
    <name evidence="7" type="ORF">ACIPSN_19905</name>
</gene>
<dbReference type="RefSeq" id="WP_225969914.1">
    <property type="nucleotide sequence ID" value="NZ_CP046377.1"/>
</dbReference>
<dbReference type="InterPro" id="IPR036366">
    <property type="entry name" value="PGBDSf"/>
</dbReference>
<protein>
    <recommendedName>
        <fullName evidence="3">N-acetylmuramoyl-L-alanine amidase</fullName>
        <ecNumber evidence="3">3.5.1.28</ecNumber>
    </recommendedName>
</protein>
<dbReference type="CDD" id="cd06583">
    <property type="entry name" value="PGRP"/>
    <property type="match status" value="1"/>
</dbReference>
<name>A0ABW8G3G0_9GAMM</name>
<dbReference type="SUPFAM" id="SSF47090">
    <property type="entry name" value="PGBD-like"/>
    <property type="match status" value="1"/>
</dbReference>
<dbReference type="InterPro" id="IPR036365">
    <property type="entry name" value="PGBD-like_sf"/>
</dbReference>
<dbReference type="Pfam" id="PF01510">
    <property type="entry name" value="Amidase_2"/>
    <property type="match status" value="1"/>
</dbReference>
<dbReference type="InterPro" id="IPR051206">
    <property type="entry name" value="NAMLAA_amidase_2"/>
</dbReference>
<dbReference type="PANTHER" id="PTHR30417">
    <property type="entry name" value="N-ACETYLMURAMOYL-L-ALANINE AMIDASE AMID"/>
    <property type="match status" value="1"/>
</dbReference>
<evidence type="ECO:0000313" key="7">
    <source>
        <dbReference type="EMBL" id="MFJ5323573.1"/>
    </source>
</evidence>
<accession>A0ABW8G3G0</accession>